<feature type="compositionally biased region" description="Basic residues" evidence="1">
    <location>
        <begin position="31"/>
        <end position="46"/>
    </location>
</feature>
<feature type="region of interest" description="Disordered" evidence="1">
    <location>
        <begin position="20"/>
        <end position="57"/>
    </location>
</feature>
<evidence type="ECO:0000313" key="3">
    <source>
        <dbReference type="Proteomes" id="UP000215914"/>
    </source>
</evidence>
<evidence type="ECO:0000313" key="2">
    <source>
        <dbReference type="EMBL" id="OTG32172.1"/>
    </source>
</evidence>
<protein>
    <submittedName>
        <fullName evidence="2">Uncharacterized protein</fullName>
    </submittedName>
</protein>
<proteinExistence type="predicted"/>
<feature type="compositionally biased region" description="Polar residues" evidence="1">
    <location>
        <begin position="47"/>
        <end position="57"/>
    </location>
</feature>
<reference evidence="3" key="1">
    <citation type="journal article" date="2017" name="Nature">
        <title>The sunflower genome provides insights into oil metabolism, flowering and Asterid evolution.</title>
        <authorList>
            <person name="Badouin H."/>
            <person name="Gouzy J."/>
            <person name="Grassa C.J."/>
            <person name="Murat F."/>
            <person name="Staton S.E."/>
            <person name="Cottret L."/>
            <person name="Lelandais-Briere C."/>
            <person name="Owens G.L."/>
            <person name="Carrere S."/>
            <person name="Mayjonade B."/>
            <person name="Legrand L."/>
            <person name="Gill N."/>
            <person name="Kane N.C."/>
            <person name="Bowers J.E."/>
            <person name="Hubner S."/>
            <person name="Bellec A."/>
            <person name="Berard A."/>
            <person name="Berges H."/>
            <person name="Blanchet N."/>
            <person name="Boniface M.C."/>
            <person name="Brunel D."/>
            <person name="Catrice O."/>
            <person name="Chaidir N."/>
            <person name="Claudel C."/>
            <person name="Donnadieu C."/>
            <person name="Faraut T."/>
            <person name="Fievet G."/>
            <person name="Helmstetter N."/>
            <person name="King M."/>
            <person name="Knapp S.J."/>
            <person name="Lai Z."/>
            <person name="Le Paslier M.C."/>
            <person name="Lippi Y."/>
            <person name="Lorenzon L."/>
            <person name="Mandel J.R."/>
            <person name="Marage G."/>
            <person name="Marchand G."/>
            <person name="Marquand E."/>
            <person name="Bret-Mestries E."/>
            <person name="Morien E."/>
            <person name="Nambeesan S."/>
            <person name="Nguyen T."/>
            <person name="Pegot-Espagnet P."/>
            <person name="Pouilly N."/>
            <person name="Raftis F."/>
            <person name="Sallet E."/>
            <person name="Schiex T."/>
            <person name="Thomas J."/>
            <person name="Vandecasteele C."/>
            <person name="Vares D."/>
            <person name="Vear F."/>
            <person name="Vautrin S."/>
            <person name="Crespi M."/>
            <person name="Mangin B."/>
            <person name="Burke J.M."/>
            <person name="Salse J."/>
            <person name="Munos S."/>
            <person name="Vincourt P."/>
            <person name="Rieseberg L.H."/>
            <person name="Langlade N.B."/>
        </authorList>
    </citation>
    <scope>NUCLEOTIDE SEQUENCE [LARGE SCALE GENOMIC DNA]</scope>
    <source>
        <strain evidence="3">cv. SF193</strain>
    </source>
</reference>
<sequence length="57" mass="6644">MYPFEKHNKLQGGVNAIFSSLNKNRNSSQVNHKRRIRRASERRKKVSQSSFPVLSTK</sequence>
<accession>A0A251VB63</accession>
<gene>
    <name evidence="2" type="ORF">HannXRQ_Chr03g0083711</name>
</gene>
<dbReference type="EMBL" id="CM007892">
    <property type="protein sequence ID" value="OTG32172.1"/>
    <property type="molecule type" value="Genomic_DNA"/>
</dbReference>
<dbReference type="InParanoid" id="A0A251VB63"/>
<organism evidence="2 3">
    <name type="scientific">Helianthus annuus</name>
    <name type="common">Common sunflower</name>
    <dbReference type="NCBI Taxonomy" id="4232"/>
    <lineage>
        <taxon>Eukaryota</taxon>
        <taxon>Viridiplantae</taxon>
        <taxon>Streptophyta</taxon>
        <taxon>Embryophyta</taxon>
        <taxon>Tracheophyta</taxon>
        <taxon>Spermatophyta</taxon>
        <taxon>Magnoliopsida</taxon>
        <taxon>eudicotyledons</taxon>
        <taxon>Gunneridae</taxon>
        <taxon>Pentapetalae</taxon>
        <taxon>asterids</taxon>
        <taxon>campanulids</taxon>
        <taxon>Asterales</taxon>
        <taxon>Asteraceae</taxon>
        <taxon>Asteroideae</taxon>
        <taxon>Heliantheae alliance</taxon>
        <taxon>Heliantheae</taxon>
        <taxon>Helianthus</taxon>
    </lineage>
</organism>
<dbReference type="Proteomes" id="UP000215914">
    <property type="component" value="Chromosome 3"/>
</dbReference>
<evidence type="ECO:0000256" key="1">
    <source>
        <dbReference type="SAM" id="MobiDB-lite"/>
    </source>
</evidence>
<name>A0A251VB63_HELAN</name>
<feature type="compositionally biased region" description="Polar residues" evidence="1">
    <location>
        <begin position="20"/>
        <end position="30"/>
    </location>
</feature>
<keyword evidence="3" id="KW-1185">Reference proteome</keyword>
<dbReference type="AlphaFoldDB" id="A0A251VB63"/>